<dbReference type="STRING" id="155618.RV06_GL001616"/>
<dbReference type="Gene3D" id="1.10.287.540">
    <property type="entry name" value="Helix hairpin bin"/>
    <property type="match status" value="1"/>
</dbReference>
<comment type="subcellular location">
    <subcellularLocation>
        <location evidence="2">Cytoplasm</location>
    </subcellularLocation>
</comment>
<reference evidence="3 5" key="1">
    <citation type="submission" date="2013-02" db="EMBL/GenBank/DDBJ databases">
        <title>The Genome Sequence of Enterococcus haemoperoxidus BAA-382.</title>
        <authorList>
            <consortium name="The Broad Institute Genome Sequencing Platform"/>
            <consortium name="The Broad Institute Genome Sequencing Center for Infectious Disease"/>
            <person name="Earl A.M."/>
            <person name="Gilmore M.S."/>
            <person name="Lebreton F."/>
            <person name="Walker B."/>
            <person name="Young S.K."/>
            <person name="Zeng Q."/>
            <person name="Gargeya S."/>
            <person name="Fitzgerald M."/>
            <person name="Haas B."/>
            <person name="Abouelleil A."/>
            <person name="Alvarado L."/>
            <person name="Arachchi H.M."/>
            <person name="Berlin A.M."/>
            <person name="Chapman S.B."/>
            <person name="Dewar J."/>
            <person name="Goldberg J."/>
            <person name="Griggs A."/>
            <person name="Gujja S."/>
            <person name="Hansen M."/>
            <person name="Howarth C."/>
            <person name="Imamovic A."/>
            <person name="Larimer J."/>
            <person name="McCowan C."/>
            <person name="Murphy C."/>
            <person name="Neiman D."/>
            <person name="Pearson M."/>
            <person name="Priest M."/>
            <person name="Roberts A."/>
            <person name="Saif S."/>
            <person name="Shea T."/>
            <person name="Sisk P."/>
            <person name="Sykes S."/>
            <person name="Wortman J."/>
            <person name="Nusbaum C."/>
            <person name="Birren B."/>
        </authorList>
    </citation>
    <scope>NUCLEOTIDE SEQUENCE [LARGE SCALE GENOMIC DNA]</scope>
    <source>
        <strain evidence="3 5">ATCC BAA-382</strain>
    </source>
</reference>
<proteinExistence type="inferred from homology"/>
<gene>
    <name evidence="4" type="ORF">I583_02777</name>
    <name evidence="3" type="ORF">UAW_01811</name>
</gene>
<evidence type="ECO:0000313" key="4">
    <source>
        <dbReference type="EMBL" id="EOT60142.1"/>
    </source>
</evidence>
<dbReference type="EMBL" id="ASVY01000003">
    <property type="protein sequence ID" value="EOT60142.1"/>
    <property type="molecule type" value="Genomic_DNA"/>
</dbReference>
<dbReference type="GO" id="GO:0005737">
    <property type="term" value="C:cytoplasm"/>
    <property type="evidence" value="ECO:0007669"/>
    <property type="project" value="UniProtKB-SubCell"/>
</dbReference>
<reference evidence="4 6" key="2">
    <citation type="submission" date="2013-03" db="EMBL/GenBank/DDBJ databases">
        <title>The Genome Sequence of Enterococcus haemoperoxidus BAA-382 (PacBio/Illumina hybrid assembly).</title>
        <authorList>
            <consortium name="The Broad Institute Genomics Platform"/>
            <consortium name="The Broad Institute Genome Sequencing Center for Infectious Disease"/>
            <person name="Earl A."/>
            <person name="Russ C."/>
            <person name="Gilmore M."/>
            <person name="Surin D."/>
            <person name="Walker B."/>
            <person name="Young S."/>
            <person name="Zeng Q."/>
            <person name="Gargeya S."/>
            <person name="Fitzgerald M."/>
            <person name="Haas B."/>
            <person name="Abouelleil A."/>
            <person name="Allen A.W."/>
            <person name="Alvarado L."/>
            <person name="Arachchi H.M."/>
            <person name="Berlin A.M."/>
            <person name="Chapman S.B."/>
            <person name="Gainer-Dewar J."/>
            <person name="Goldberg J."/>
            <person name="Griggs A."/>
            <person name="Gujja S."/>
            <person name="Hansen M."/>
            <person name="Howarth C."/>
            <person name="Imamovic A."/>
            <person name="Ireland A."/>
            <person name="Larimer J."/>
            <person name="McCowan C."/>
            <person name="Murphy C."/>
            <person name="Pearson M."/>
            <person name="Poon T.W."/>
            <person name="Priest M."/>
            <person name="Roberts A."/>
            <person name="Saif S."/>
            <person name="Shea T."/>
            <person name="Sisk P."/>
            <person name="Sykes S."/>
            <person name="Wortman J."/>
            <person name="Nusbaum C."/>
            <person name="Birren B."/>
        </authorList>
    </citation>
    <scope>NUCLEOTIDE SEQUENCE [LARGE SCALE GENOMIC DNA]</scope>
    <source>
        <strain evidence="4 6">ATCC BAA-382</strain>
    </source>
</reference>
<name>R2SV03_9ENTE</name>
<protein>
    <recommendedName>
        <fullName evidence="2">UPF0291 protein I583_02777</fullName>
    </recommendedName>
</protein>
<dbReference type="PANTHER" id="PTHR37300">
    <property type="entry name" value="UPF0291 PROTEIN CBO2609/CLC_2481"/>
    <property type="match status" value="1"/>
</dbReference>
<dbReference type="SUPFAM" id="SSF158221">
    <property type="entry name" value="YnzC-like"/>
    <property type="match status" value="1"/>
</dbReference>
<dbReference type="Proteomes" id="UP000014197">
    <property type="component" value="Unassembled WGS sequence"/>
</dbReference>
<comment type="similarity">
    <text evidence="2">Belongs to the UPF0291 family.</text>
</comment>
<sequence length="79" mass="9205">MLPVLHKINKLAKKAREEGLTLNEERLRGELREEYLQTIRDQFNNTLMGVTIYDPIGDDVTPEKLKKEQKKYFGKKVGS</sequence>
<comment type="caution">
    <text evidence="3">The sequence shown here is derived from an EMBL/GenBank/DDBJ whole genome shotgun (WGS) entry which is preliminary data.</text>
</comment>
<dbReference type="Pfam" id="PF05979">
    <property type="entry name" value="DUF896"/>
    <property type="match status" value="1"/>
</dbReference>
<organism evidence="3 5">
    <name type="scientific">Enterococcus haemoperoxidus ATCC BAA-382</name>
    <dbReference type="NCBI Taxonomy" id="1158608"/>
    <lineage>
        <taxon>Bacteria</taxon>
        <taxon>Bacillati</taxon>
        <taxon>Bacillota</taxon>
        <taxon>Bacilli</taxon>
        <taxon>Lactobacillales</taxon>
        <taxon>Enterococcaceae</taxon>
        <taxon>Enterococcus</taxon>
    </lineage>
</organism>
<evidence type="ECO:0000256" key="1">
    <source>
        <dbReference type="ARBA" id="ARBA00022490"/>
    </source>
</evidence>
<dbReference type="InterPro" id="IPR009242">
    <property type="entry name" value="DUF896"/>
</dbReference>
<dbReference type="RefSeq" id="WP_010762013.1">
    <property type="nucleotide sequence ID" value="NZ_KB946316.1"/>
</dbReference>
<accession>R2SV03</accession>
<dbReference type="eggNOG" id="COG4224">
    <property type="taxonomic scope" value="Bacteria"/>
</dbReference>
<evidence type="ECO:0000313" key="3">
    <source>
        <dbReference type="EMBL" id="EOH96646.1"/>
    </source>
</evidence>
<dbReference type="EMBL" id="AJAR01000016">
    <property type="protein sequence ID" value="EOH96646.1"/>
    <property type="molecule type" value="Genomic_DNA"/>
</dbReference>
<dbReference type="AlphaFoldDB" id="R2SV03"/>
<dbReference type="OrthoDB" id="390105at2"/>
<dbReference type="PATRIC" id="fig|1158608.3.peg.1788"/>
<evidence type="ECO:0000256" key="2">
    <source>
        <dbReference type="HAMAP-Rule" id="MF_01103"/>
    </source>
</evidence>
<keyword evidence="6" id="KW-1185">Reference proteome</keyword>
<keyword evidence="1 2" id="KW-0963">Cytoplasm</keyword>
<dbReference type="HAMAP" id="MF_01103">
    <property type="entry name" value="UPF0291"/>
    <property type="match status" value="1"/>
</dbReference>
<evidence type="ECO:0000313" key="6">
    <source>
        <dbReference type="Proteomes" id="UP000014197"/>
    </source>
</evidence>
<evidence type="ECO:0000313" key="5">
    <source>
        <dbReference type="Proteomes" id="UP000013858"/>
    </source>
</evidence>
<dbReference type="PANTHER" id="PTHR37300:SF1">
    <property type="entry name" value="UPF0291 PROTEIN YNZC"/>
    <property type="match status" value="1"/>
</dbReference>
<dbReference type="Proteomes" id="UP000013858">
    <property type="component" value="Unassembled WGS sequence"/>
</dbReference>